<dbReference type="CDD" id="cd02440">
    <property type="entry name" value="AdoMet_MTases"/>
    <property type="match status" value="1"/>
</dbReference>
<organism evidence="2 3">
    <name type="scientific">Chengkuizengella marina</name>
    <dbReference type="NCBI Taxonomy" id="2507566"/>
    <lineage>
        <taxon>Bacteria</taxon>
        <taxon>Bacillati</taxon>
        <taxon>Bacillota</taxon>
        <taxon>Bacilli</taxon>
        <taxon>Bacillales</taxon>
        <taxon>Paenibacillaceae</taxon>
        <taxon>Chengkuizengella</taxon>
    </lineage>
</organism>
<evidence type="ECO:0000259" key="1">
    <source>
        <dbReference type="Pfam" id="PF08241"/>
    </source>
</evidence>
<dbReference type="EMBL" id="SIJB01000023">
    <property type="protein sequence ID" value="NBI29231.1"/>
    <property type="molecule type" value="Genomic_DNA"/>
</dbReference>
<protein>
    <submittedName>
        <fullName evidence="2">Class I SAM-dependent methyltransferase</fullName>
    </submittedName>
</protein>
<dbReference type="GO" id="GO:0008757">
    <property type="term" value="F:S-adenosylmethionine-dependent methyltransferase activity"/>
    <property type="evidence" value="ECO:0007669"/>
    <property type="project" value="InterPro"/>
</dbReference>
<feature type="domain" description="Methyltransferase type 11" evidence="1">
    <location>
        <begin position="41"/>
        <end position="146"/>
    </location>
</feature>
<dbReference type="Gene3D" id="3.40.50.150">
    <property type="entry name" value="Vaccinia Virus protein VP39"/>
    <property type="match status" value="1"/>
</dbReference>
<dbReference type="InterPro" id="IPR013216">
    <property type="entry name" value="Methyltransf_11"/>
</dbReference>
<dbReference type="RefSeq" id="WP_160646033.1">
    <property type="nucleotide sequence ID" value="NZ_SIJB01000023.1"/>
</dbReference>
<gene>
    <name evidence="2" type="ORF">ERL59_09690</name>
</gene>
<keyword evidence="3" id="KW-1185">Reference proteome</keyword>
<dbReference type="AlphaFoldDB" id="A0A6N9Q380"/>
<evidence type="ECO:0000313" key="2">
    <source>
        <dbReference type="EMBL" id="NBI29231.1"/>
    </source>
</evidence>
<comment type="caution">
    <text evidence="2">The sequence shown here is derived from an EMBL/GenBank/DDBJ whole genome shotgun (WGS) entry which is preliminary data.</text>
</comment>
<proteinExistence type="predicted"/>
<dbReference type="SUPFAM" id="SSF53335">
    <property type="entry name" value="S-adenosyl-L-methionine-dependent methyltransferases"/>
    <property type="match status" value="1"/>
</dbReference>
<dbReference type="OrthoDB" id="9784101at2"/>
<reference evidence="2 3" key="1">
    <citation type="submission" date="2019-01" db="EMBL/GenBank/DDBJ databases">
        <title>Chengkuizengella sp. nov., isolated from deep-sea sediment of East Pacific Ocean.</title>
        <authorList>
            <person name="Yang J."/>
            <person name="Lai Q."/>
            <person name="Shao Z."/>
        </authorList>
    </citation>
    <scope>NUCLEOTIDE SEQUENCE [LARGE SCALE GENOMIC DNA]</scope>
    <source>
        <strain evidence="2 3">YPA3-1-1</strain>
    </source>
</reference>
<name>A0A6N9Q380_9BACL</name>
<keyword evidence="2" id="KW-0489">Methyltransferase</keyword>
<sequence>MTDHTEIYRKEAETYHKLISKQNNLANVIKQICPFKGLDIVDLGAGTGRLTSVLAEQAKSIIAIDASEEMLDVTEERLEKAGFTNWKTKVSDLRKLPLRDQSADLIIAGWSICYLASENNRYWKKDIHQVMTEMKRILRSNGTIIIFETLGTGVATPSPPDFLKKYYATLVEKYGFSHQWVRLDYSFDHIKQAEELTRFFFGDELADKVVRENLIHLPECVGIWWL</sequence>
<keyword evidence="2" id="KW-0808">Transferase</keyword>
<dbReference type="PANTHER" id="PTHR42912">
    <property type="entry name" value="METHYLTRANSFERASE"/>
    <property type="match status" value="1"/>
</dbReference>
<dbReference type="PANTHER" id="PTHR42912:SF93">
    <property type="entry name" value="N6-ADENOSINE-METHYLTRANSFERASE TMT1A"/>
    <property type="match status" value="1"/>
</dbReference>
<accession>A0A6N9Q380</accession>
<evidence type="ECO:0000313" key="3">
    <source>
        <dbReference type="Proteomes" id="UP000448943"/>
    </source>
</evidence>
<dbReference type="GO" id="GO:0032259">
    <property type="term" value="P:methylation"/>
    <property type="evidence" value="ECO:0007669"/>
    <property type="project" value="UniProtKB-KW"/>
</dbReference>
<dbReference type="Pfam" id="PF08241">
    <property type="entry name" value="Methyltransf_11"/>
    <property type="match status" value="1"/>
</dbReference>
<dbReference type="InterPro" id="IPR029063">
    <property type="entry name" value="SAM-dependent_MTases_sf"/>
</dbReference>
<dbReference type="Proteomes" id="UP000448943">
    <property type="component" value="Unassembled WGS sequence"/>
</dbReference>
<dbReference type="InterPro" id="IPR050508">
    <property type="entry name" value="Methyltransf_Superfamily"/>
</dbReference>